<dbReference type="Gene3D" id="2.60.120.200">
    <property type="match status" value="1"/>
</dbReference>
<dbReference type="InParanoid" id="E4WVR7"/>
<evidence type="ECO:0000313" key="14">
    <source>
        <dbReference type="Proteomes" id="UP000001307"/>
    </source>
</evidence>
<comment type="caution">
    <text evidence="10">Lacks conserved residue(s) required for the propagation of feature annotation.</text>
</comment>
<dbReference type="InterPro" id="IPR012341">
    <property type="entry name" value="6hp_glycosidase-like_sf"/>
</dbReference>
<evidence type="ECO:0000256" key="1">
    <source>
        <dbReference type="ARBA" id="ARBA00000966"/>
    </source>
</evidence>
<comment type="similarity">
    <text evidence="2">Belongs to the glycosyl hydrolase 9 (cellulase E) family.</text>
</comment>
<accession>E4WVR7</accession>
<dbReference type="OrthoDB" id="10257085at2759"/>
<keyword evidence="4" id="KW-0378">Hydrolase</keyword>
<evidence type="ECO:0000313" key="13">
    <source>
        <dbReference type="EMBL" id="CBY21220.1"/>
    </source>
</evidence>
<evidence type="ECO:0000259" key="11">
    <source>
        <dbReference type="Pfam" id="PF00629"/>
    </source>
</evidence>
<evidence type="ECO:0000256" key="5">
    <source>
        <dbReference type="ARBA" id="ARBA00023001"/>
    </source>
</evidence>
<dbReference type="InterPro" id="IPR036055">
    <property type="entry name" value="LDL_receptor-like_sf"/>
</dbReference>
<feature type="domain" description="MAM" evidence="11">
    <location>
        <begin position="17"/>
        <end position="157"/>
    </location>
</feature>
<keyword evidence="7" id="KW-0119">Carbohydrate metabolism</keyword>
<dbReference type="CDD" id="cd00112">
    <property type="entry name" value="LDLa"/>
    <property type="match status" value="1"/>
</dbReference>
<dbReference type="SUPFAM" id="SSF57424">
    <property type="entry name" value="LDL receptor-like module"/>
    <property type="match status" value="1"/>
</dbReference>
<dbReference type="InterPro" id="IPR008928">
    <property type="entry name" value="6-hairpin_glycosidase_sf"/>
</dbReference>
<dbReference type="AlphaFoldDB" id="E4WVR7"/>
<evidence type="ECO:0000259" key="12">
    <source>
        <dbReference type="Pfam" id="PF00759"/>
    </source>
</evidence>
<dbReference type="EC" id="3.2.1.4" evidence="3"/>
<dbReference type="PROSITE" id="PS50068">
    <property type="entry name" value="LDLRA_2"/>
    <property type="match status" value="1"/>
</dbReference>
<keyword evidence="5" id="KW-0136">Cellulose degradation</keyword>
<dbReference type="InterPro" id="IPR023415">
    <property type="entry name" value="LDLR_class-A_CS"/>
</dbReference>
<dbReference type="InterPro" id="IPR001701">
    <property type="entry name" value="Glyco_hydro_9"/>
</dbReference>
<dbReference type="EMBL" id="FN653017">
    <property type="protein sequence ID" value="CBY21220.1"/>
    <property type="molecule type" value="Genomic_DNA"/>
</dbReference>
<dbReference type="PANTHER" id="PTHR22298">
    <property type="entry name" value="ENDO-1,4-BETA-GLUCANASE"/>
    <property type="match status" value="1"/>
</dbReference>
<dbReference type="Proteomes" id="UP000001307">
    <property type="component" value="Unassembled WGS sequence"/>
</dbReference>
<proteinExistence type="inferred from homology"/>
<sequence length="1040" mass="118506">MKIFILSLLEQGSSFYCGFDGGTFCENWADQEKWKISRDWSTDFDHFAKTKFEKNEDERILKLPNVELVAETNYCFEFFYRSWSQSGYASVKFTESFLGFEKTAWRETLTEIKEWKLVRIPLSGTDFPELQIEIISQGPTGGKINFDEFSLHKKKCKHLCGDDEFTCFKIKGCVPRAKVCDGESDCIDQSDEEYCHESEAYQTTAASDFWDILGSTQSPTVVPDLSFLITTVGLFDELDDILATTPDPLAELDEFLATTPSPQEDKEFLDWFEEPTASTTTTISQQTSKKAIKTTSTTFTTSTIAYALSLSILFYEAQIAGKKPSWSRIPWRGDSVLNDGCDLGLDLSGGFFDAGDSVKFTYPMAFALNLLIWGAIEYPMGYKSAGQFKANDRIIRWGIDWLLKANFEELSIVGMVGLPTTEHSFWIPPERISHFRPSFTAGIDNPASDLFSQVAATFASASIYFQSEDETLSKDMFERSVVMTRSSFENPGYLHDAIPELKTYYKSWHIADEHVYAALWVHKAAVALENSTVEEEMKELAFSWEERAINGDVEYNTIWWEGESFNWDSKHPAIHFLFSNLFSHDPSRERFEKFKNSIFRRERTEKGFIWISKWGSTRHNANAMFLLLLDAKYQEDFGLFQEVKSQIYYILDGPMIDGQKGSYLIGYGDKYPTEPHHRGSSCNGADDFCVENNSTDAVWTLFGALVGGAYSVTDMFLNDRKNWITNEVALDYNAGFQSTLAGLIELEGKITTTTTTTTTSTTTSTTTQPRPTQELGFQTLTFVSYGKRFDEVQDLEKRTLEEGNYFRTFISDFSNEYTNPWSLDRFEKVEKTEMRWCFKLFGESLIVGHKNGIYIHDGSESKWTSLTDGLILDPLEFFDETDVDQEYLDYVGVESFFPKVDWAYLTNDLQKSLSCEIHLRKIFFCGLHEGKTCVVFNEELEFETFFETKINRDGAALVSYGNQLLVVGGQKELKTLGDRGVIETRRKRQSGMQSFFTGLSTFLGTKEADRQNAPLTEIRNLYGDVEIISFSGNGNSTTEQ</sequence>
<feature type="disulfide bond" evidence="10">
    <location>
        <begin position="180"/>
        <end position="195"/>
    </location>
</feature>
<evidence type="ECO:0000256" key="10">
    <source>
        <dbReference type="PROSITE-ProRule" id="PRU00124"/>
    </source>
</evidence>
<keyword evidence="6 10" id="KW-1015">Disulfide bond</keyword>
<dbReference type="GO" id="GO:0030245">
    <property type="term" value="P:cellulose catabolic process"/>
    <property type="evidence" value="ECO:0007669"/>
    <property type="project" value="UniProtKB-KW"/>
</dbReference>
<evidence type="ECO:0000256" key="9">
    <source>
        <dbReference type="ARBA" id="ARBA00023326"/>
    </source>
</evidence>
<dbReference type="SMART" id="SM00192">
    <property type="entry name" value="LDLa"/>
    <property type="match status" value="1"/>
</dbReference>
<dbReference type="Gene3D" id="1.50.10.10">
    <property type="match status" value="1"/>
</dbReference>
<evidence type="ECO:0000256" key="8">
    <source>
        <dbReference type="ARBA" id="ARBA00023295"/>
    </source>
</evidence>
<dbReference type="GO" id="GO:0016020">
    <property type="term" value="C:membrane"/>
    <property type="evidence" value="ECO:0007669"/>
    <property type="project" value="InterPro"/>
</dbReference>
<dbReference type="SUPFAM" id="SSF48208">
    <property type="entry name" value="Six-hairpin glycosidases"/>
    <property type="match status" value="1"/>
</dbReference>
<comment type="catalytic activity">
    <reaction evidence="1">
        <text>Endohydrolysis of (1-&gt;4)-beta-D-glucosidic linkages in cellulose, lichenin and cereal beta-D-glucans.</text>
        <dbReference type="EC" id="3.2.1.4"/>
    </reaction>
</comment>
<dbReference type="InterPro" id="IPR002172">
    <property type="entry name" value="LDrepeatLR_classA_rpt"/>
</dbReference>
<protein>
    <recommendedName>
        <fullName evidence="3">cellulase</fullName>
        <ecNumber evidence="3">3.2.1.4</ecNumber>
    </recommendedName>
</protein>
<dbReference type="Pfam" id="PF00629">
    <property type="entry name" value="MAM"/>
    <property type="match status" value="1"/>
</dbReference>
<keyword evidence="14" id="KW-1185">Reference proteome</keyword>
<keyword evidence="8" id="KW-0326">Glycosidase</keyword>
<dbReference type="InterPro" id="IPR000998">
    <property type="entry name" value="MAM_dom"/>
</dbReference>
<dbReference type="Pfam" id="PF00057">
    <property type="entry name" value="Ldl_recept_a"/>
    <property type="match status" value="1"/>
</dbReference>
<reference evidence="13" key="1">
    <citation type="journal article" date="2010" name="Science">
        <title>Plasticity of animal genome architecture unmasked by rapid evolution of a pelagic tunicate.</title>
        <authorList>
            <person name="Denoeud F."/>
            <person name="Henriet S."/>
            <person name="Mungpakdee S."/>
            <person name="Aury J.M."/>
            <person name="Da Silva C."/>
            <person name="Brinkmann H."/>
            <person name="Mikhaleva J."/>
            <person name="Olsen L.C."/>
            <person name="Jubin C."/>
            <person name="Canestro C."/>
            <person name="Bouquet J.M."/>
            <person name="Danks G."/>
            <person name="Poulain J."/>
            <person name="Campsteijn C."/>
            <person name="Adamski M."/>
            <person name="Cross I."/>
            <person name="Yadetie F."/>
            <person name="Muffato M."/>
            <person name="Louis A."/>
            <person name="Butcher S."/>
            <person name="Tsagkogeorga G."/>
            <person name="Konrad A."/>
            <person name="Singh S."/>
            <person name="Jensen M.F."/>
            <person name="Cong E.H."/>
            <person name="Eikeseth-Otteraa H."/>
            <person name="Noel B."/>
            <person name="Anthouard V."/>
            <person name="Porcel B.M."/>
            <person name="Kachouri-Lafond R."/>
            <person name="Nishino A."/>
            <person name="Ugolini M."/>
            <person name="Chourrout P."/>
            <person name="Nishida H."/>
            <person name="Aasland R."/>
            <person name="Huzurbazar S."/>
            <person name="Westhof E."/>
            <person name="Delsuc F."/>
            <person name="Lehrach H."/>
            <person name="Reinhardt R."/>
            <person name="Weissenbach J."/>
            <person name="Roy S.W."/>
            <person name="Artiguenave F."/>
            <person name="Postlethwait J.H."/>
            <person name="Manak J.R."/>
            <person name="Thompson E.M."/>
            <person name="Jaillon O."/>
            <person name="Du Pasquier L."/>
            <person name="Boudinot P."/>
            <person name="Liberles D.A."/>
            <person name="Volff J.N."/>
            <person name="Philippe H."/>
            <person name="Lenhard B."/>
            <person name="Roest Crollius H."/>
            <person name="Wincker P."/>
            <person name="Chourrout D."/>
        </authorList>
    </citation>
    <scope>NUCLEOTIDE SEQUENCE [LARGE SCALE GENOMIC DNA]</scope>
</reference>
<evidence type="ECO:0000256" key="3">
    <source>
        <dbReference type="ARBA" id="ARBA00012601"/>
    </source>
</evidence>
<dbReference type="Gene3D" id="4.10.400.10">
    <property type="entry name" value="Low-density Lipoprotein Receptor"/>
    <property type="match status" value="1"/>
</dbReference>
<evidence type="ECO:0000256" key="2">
    <source>
        <dbReference type="ARBA" id="ARBA00007072"/>
    </source>
</evidence>
<name>E4WVR7_OIKDI</name>
<dbReference type="Pfam" id="PF00759">
    <property type="entry name" value="Glyco_hydro_9"/>
    <property type="match status" value="1"/>
</dbReference>
<dbReference type="GO" id="GO:0008810">
    <property type="term" value="F:cellulase activity"/>
    <property type="evidence" value="ECO:0007669"/>
    <property type="project" value="UniProtKB-EC"/>
</dbReference>
<organism evidence="13">
    <name type="scientific">Oikopleura dioica</name>
    <name type="common">Tunicate</name>
    <dbReference type="NCBI Taxonomy" id="34765"/>
    <lineage>
        <taxon>Eukaryota</taxon>
        <taxon>Metazoa</taxon>
        <taxon>Chordata</taxon>
        <taxon>Tunicata</taxon>
        <taxon>Appendicularia</taxon>
        <taxon>Copelata</taxon>
        <taxon>Oikopleuridae</taxon>
        <taxon>Oikopleura</taxon>
    </lineage>
</organism>
<dbReference type="PROSITE" id="PS01209">
    <property type="entry name" value="LDLRA_1"/>
    <property type="match status" value="1"/>
</dbReference>
<gene>
    <name evidence="13" type="ORF">GSOID_T00008975001</name>
</gene>
<feature type="domain" description="Glycoside hydrolase family 9" evidence="12">
    <location>
        <begin position="307"/>
        <end position="739"/>
    </location>
</feature>
<evidence type="ECO:0000256" key="4">
    <source>
        <dbReference type="ARBA" id="ARBA00022801"/>
    </source>
</evidence>
<keyword evidence="9" id="KW-0624">Polysaccharide degradation</keyword>
<evidence type="ECO:0000256" key="6">
    <source>
        <dbReference type="ARBA" id="ARBA00023157"/>
    </source>
</evidence>
<evidence type="ECO:0000256" key="7">
    <source>
        <dbReference type="ARBA" id="ARBA00023277"/>
    </source>
</evidence>